<feature type="region of interest" description="Disordered" evidence="2">
    <location>
        <begin position="257"/>
        <end position="351"/>
    </location>
</feature>
<dbReference type="GO" id="GO:0003677">
    <property type="term" value="F:DNA binding"/>
    <property type="evidence" value="ECO:0007669"/>
    <property type="project" value="InterPro"/>
</dbReference>
<dbReference type="Gene3D" id="2.40.50.40">
    <property type="match status" value="1"/>
</dbReference>
<gene>
    <name evidence="3" type="ORF">SCLTRI_LOCUS1306</name>
</gene>
<reference evidence="3" key="1">
    <citation type="submission" date="2020-10" db="EMBL/GenBank/DDBJ databases">
        <authorList>
            <person name="Kusch S."/>
        </authorList>
    </citation>
    <scope>NUCLEOTIDE SEQUENCE</scope>
    <source>
        <strain evidence="3">SwB9</strain>
    </source>
</reference>
<dbReference type="CDD" id="cd00024">
    <property type="entry name" value="CD_CSD"/>
    <property type="match status" value="1"/>
</dbReference>
<evidence type="ECO:0000256" key="2">
    <source>
        <dbReference type="SAM" id="MobiDB-lite"/>
    </source>
</evidence>
<accession>A0A8H2VNM0</accession>
<proteinExistence type="predicted"/>
<feature type="region of interest" description="Disordered" evidence="2">
    <location>
        <begin position="399"/>
        <end position="437"/>
    </location>
</feature>
<keyword evidence="4" id="KW-1185">Reference proteome</keyword>
<dbReference type="Proteomes" id="UP000624404">
    <property type="component" value="Unassembled WGS sequence"/>
</dbReference>
<feature type="compositionally biased region" description="Low complexity" evidence="2">
    <location>
        <begin position="211"/>
        <end position="221"/>
    </location>
</feature>
<feature type="compositionally biased region" description="Polar residues" evidence="2">
    <location>
        <begin position="257"/>
        <end position="273"/>
    </location>
</feature>
<feature type="region of interest" description="Disordered" evidence="2">
    <location>
        <begin position="463"/>
        <end position="525"/>
    </location>
</feature>
<comment type="caution">
    <text evidence="3">The sequence shown here is derived from an EMBL/GenBank/DDBJ whole genome shotgun (WGS) entry which is preliminary data.</text>
</comment>
<protein>
    <submittedName>
        <fullName evidence="3">5c03a987-74df-4971-bfd6-5be6b35cfb23-CDS</fullName>
    </submittedName>
</protein>
<dbReference type="OrthoDB" id="3543857at2759"/>
<dbReference type="InterPro" id="IPR016197">
    <property type="entry name" value="Chromo-like_dom_sf"/>
</dbReference>
<evidence type="ECO:0000313" key="3">
    <source>
        <dbReference type="EMBL" id="CAD6441519.1"/>
    </source>
</evidence>
<dbReference type="InterPro" id="IPR017956">
    <property type="entry name" value="AT_hook_DNA-bd_motif"/>
</dbReference>
<name>A0A8H2VNM0_9HELO</name>
<sequence length="622" mass="70231">MSSENNSDFTGEDRDFPKSKLAFDFKVYERPIYRPNSGPPLQPISLIPPHDLKGIILDCFPYPKPKDPSHFLVGYEKEPHNQLIIHPDNIRDYVSEYTLENWEHERSTAEENRAIEELQPRLIAAERARVLRELKKAGLSRDVLKGEYAEQYQAIGIPKKRGRPPKSMASVFKPIPKLAPHVPGEKRRPGRPRKVVEVHVNSPTTSHHRQPSLSQPSLSQPFSTASRAMLEHAFANSGSEEEEDDADLVLDQQLNEEANQESTSIMNSSTAASSPVMKASGHGKMNKTPVQSPQKNKSFQKSPHNRSQRAPILPGMSVNAYPYKDSNIDAYNENNSKGVEGSPIMHNRSPSSLQHLPILSAENCKQPIYRTSQRKGQGAQSKIVDYFDDSDTQIHTPEKVEANQYHQSASSLKRKSSPSLEQERGSSGKSRIKSRRLHKDAYDYLDADYKEPSKKGVQAAMNYRASSSDLSPSARRGSDSFNLRSSRSRSQRLGSSPEAELDAEDERRSEDESKERDSEKAFEDEPPVWSVKSILDHKYEWNENHDKQELWYFVDWEGDWDPSWEPAKLVSDGAIDEYIASRRANGLGNLSISINAMDIRGNDGEVSQGNDLEHSIENDIYL</sequence>
<dbReference type="EMBL" id="CAJHIA010000006">
    <property type="protein sequence ID" value="CAD6441519.1"/>
    <property type="molecule type" value="Genomic_DNA"/>
</dbReference>
<dbReference type="SUPFAM" id="SSF54160">
    <property type="entry name" value="Chromo domain-like"/>
    <property type="match status" value="1"/>
</dbReference>
<organism evidence="3 4">
    <name type="scientific">Sclerotinia trifoliorum</name>
    <dbReference type="NCBI Taxonomy" id="28548"/>
    <lineage>
        <taxon>Eukaryota</taxon>
        <taxon>Fungi</taxon>
        <taxon>Dikarya</taxon>
        <taxon>Ascomycota</taxon>
        <taxon>Pezizomycotina</taxon>
        <taxon>Leotiomycetes</taxon>
        <taxon>Helotiales</taxon>
        <taxon>Sclerotiniaceae</taxon>
        <taxon>Sclerotinia</taxon>
    </lineage>
</organism>
<evidence type="ECO:0000256" key="1">
    <source>
        <dbReference type="ARBA" id="ARBA00011353"/>
    </source>
</evidence>
<feature type="compositionally biased region" description="Polar residues" evidence="2">
    <location>
        <begin position="288"/>
        <end position="302"/>
    </location>
</feature>
<feature type="region of interest" description="Disordered" evidence="2">
    <location>
        <begin position="201"/>
        <end position="221"/>
    </location>
</feature>
<feature type="compositionally biased region" description="Basic and acidic residues" evidence="2">
    <location>
        <begin position="505"/>
        <end position="523"/>
    </location>
</feature>
<dbReference type="SMART" id="SM00384">
    <property type="entry name" value="AT_hook"/>
    <property type="match status" value="2"/>
</dbReference>
<evidence type="ECO:0000313" key="4">
    <source>
        <dbReference type="Proteomes" id="UP000624404"/>
    </source>
</evidence>
<dbReference type="AlphaFoldDB" id="A0A8H2VNM0"/>
<comment type="subunit">
    <text evidence="1">Component of the NuA4 histone acetyltransferase complex.</text>
</comment>